<keyword evidence="3" id="KW-1185">Reference proteome</keyword>
<feature type="chain" id="PRO_5020763079" evidence="1">
    <location>
        <begin position="21"/>
        <end position="251"/>
    </location>
</feature>
<protein>
    <submittedName>
        <fullName evidence="2">DUF2884 family protein</fullName>
    </submittedName>
</protein>
<proteinExistence type="predicted"/>
<dbReference type="Proteomes" id="UP000295645">
    <property type="component" value="Unassembled WGS sequence"/>
</dbReference>
<organism evidence="2 3">
    <name type="scientific">Luteibacter rhizovicinus</name>
    <dbReference type="NCBI Taxonomy" id="242606"/>
    <lineage>
        <taxon>Bacteria</taxon>
        <taxon>Pseudomonadati</taxon>
        <taxon>Pseudomonadota</taxon>
        <taxon>Gammaproteobacteria</taxon>
        <taxon>Lysobacterales</taxon>
        <taxon>Rhodanobacteraceae</taxon>
        <taxon>Luteibacter</taxon>
    </lineage>
</organism>
<name>A0A4R3YLV6_9GAMM</name>
<accession>A0A4R3YLV6</accession>
<sequence length="251" mass="27124">MTVRVVLALTLALAIFDASAQDLSNICHAASSYDVTVNDSNVVFDRPQPAPRQVVMHDGTLSTDGRTVALRPDEEDRVALFERNLRALVPKVKAIASDGIDLAARAVRDEAATAAPDAVRSGELDRVLAQRVTEIKRRIAASRSTRDWQEEAMREYANEIVSDVAPILTNDVGTQAMNLAMNGDLEGAAALRDRVSALTSGGQDRIVGQLEARLRPRVQALCPSIRQLAELQTGLHNASGQPLNLVDIEGR</sequence>
<feature type="signal peptide" evidence="1">
    <location>
        <begin position="1"/>
        <end position="20"/>
    </location>
</feature>
<comment type="caution">
    <text evidence="2">The sequence shown here is derived from an EMBL/GenBank/DDBJ whole genome shotgun (WGS) entry which is preliminary data.</text>
</comment>
<evidence type="ECO:0000256" key="1">
    <source>
        <dbReference type="SAM" id="SignalP"/>
    </source>
</evidence>
<evidence type="ECO:0000313" key="2">
    <source>
        <dbReference type="EMBL" id="TCV92044.1"/>
    </source>
</evidence>
<dbReference type="EMBL" id="SMCS01000008">
    <property type="protein sequence ID" value="TCV92044.1"/>
    <property type="molecule type" value="Genomic_DNA"/>
</dbReference>
<dbReference type="Pfam" id="PF11101">
    <property type="entry name" value="DUF2884"/>
    <property type="match status" value="1"/>
</dbReference>
<dbReference type="RefSeq" id="WP_132146169.1">
    <property type="nucleotide sequence ID" value="NZ_SMCS01000008.1"/>
</dbReference>
<dbReference type="OrthoDB" id="5951854at2"/>
<dbReference type="InterPro" id="IPR021307">
    <property type="entry name" value="DUF2884"/>
</dbReference>
<keyword evidence="1" id="KW-0732">Signal</keyword>
<dbReference type="AlphaFoldDB" id="A0A4R3YLV6"/>
<reference evidence="2 3" key="1">
    <citation type="submission" date="2019-03" db="EMBL/GenBank/DDBJ databases">
        <title>Above-ground endophytic microbial communities from plants in different locations in the United States.</title>
        <authorList>
            <person name="Frank C."/>
        </authorList>
    </citation>
    <scope>NUCLEOTIDE SEQUENCE [LARGE SCALE GENOMIC DNA]</scope>
    <source>
        <strain evidence="2 3">LP_13_YM</strain>
    </source>
</reference>
<gene>
    <name evidence="2" type="ORF">EC912_10835</name>
</gene>
<evidence type="ECO:0000313" key="3">
    <source>
        <dbReference type="Proteomes" id="UP000295645"/>
    </source>
</evidence>